<comment type="caution">
    <text evidence="2">The sequence shown here is derived from an EMBL/GenBank/DDBJ whole genome shotgun (WGS) entry which is preliminary data.</text>
</comment>
<dbReference type="Gene3D" id="1.10.510.10">
    <property type="entry name" value="Transferase(Phosphotransferase) domain 1"/>
    <property type="match status" value="1"/>
</dbReference>
<dbReference type="EMBL" id="JAHRHJ020000001">
    <property type="protein sequence ID" value="KAH9330944.1"/>
    <property type="molecule type" value="Genomic_DNA"/>
</dbReference>
<evidence type="ECO:0000313" key="3">
    <source>
        <dbReference type="Proteomes" id="UP000824469"/>
    </source>
</evidence>
<dbReference type="Proteomes" id="UP000824469">
    <property type="component" value="Unassembled WGS sequence"/>
</dbReference>
<dbReference type="PANTHER" id="PTHR48055">
    <property type="entry name" value="LEUCINE-RICH REPEAT RECEPTOR PROTEIN KINASE EMS1"/>
    <property type="match status" value="1"/>
</dbReference>
<dbReference type="PANTHER" id="PTHR48055:SF57">
    <property type="entry name" value="PROTEIN KINASE DOMAIN-CONTAINING PROTEIN"/>
    <property type="match status" value="1"/>
</dbReference>
<dbReference type="Pfam" id="PF00069">
    <property type="entry name" value="Pkinase"/>
    <property type="match status" value="1"/>
</dbReference>
<dbReference type="OMA" id="CALEYPH"/>
<dbReference type="InterPro" id="IPR000719">
    <property type="entry name" value="Prot_kinase_dom"/>
</dbReference>
<evidence type="ECO:0000259" key="1">
    <source>
        <dbReference type="PROSITE" id="PS50011"/>
    </source>
</evidence>
<accession>A0AA38GXT3</accession>
<dbReference type="PROSITE" id="PS50011">
    <property type="entry name" value="PROTEIN_KINASE_DOM"/>
    <property type="match status" value="1"/>
</dbReference>
<dbReference type="GO" id="GO:0005524">
    <property type="term" value="F:ATP binding"/>
    <property type="evidence" value="ECO:0007669"/>
    <property type="project" value="InterPro"/>
</dbReference>
<proteinExistence type="predicted"/>
<dbReference type="SUPFAM" id="SSF56112">
    <property type="entry name" value="Protein kinase-like (PK-like)"/>
    <property type="match status" value="1"/>
</dbReference>
<dbReference type="AlphaFoldDB" id="A0AA38GXT3"/>
<protein>
    <recommendedName>
        <fullName evidence="1">Protein kinase domain-containing protein</fullName>
    </recommendedName>
</protein>
<dbReference type="InterPro" id="IPR011009">
    <property type="entry name" value="Kinase-like_dom_sf"/>
</dbReference>
<dbReference type="GO" id="GO:0016020">
    <property type="term" value="C:membrane"/>
    <property type="evidence" value="ECO:0007669"/>
    <property type="project" value="TreeGrafter"/>
</dbReference>
<dbReference type="InterPro" id="IPR051564">
    <property type="entry name" value="LRR_receptor-like_kinase"/>
</dbReference>
<feature type="non-terminal residue" evidence="2">
    <location>
        <position position="98"/>
    </location>
</feature>
<evidence type="ECO:0000313" key="2">
    <source>
        <dbReference type="EMBL" id="KAH9330944.1"/>
    </source>
</evidence>
<feature type="non-terminal residue" evidence="2">
    <location>
        <position position="1"/>
    </location>
</feature>
<dbReference type="GO" id="GO:0004672">
    <property type="term" value="F:protein kinase activity"/>
    <property type="evidence" value="ECO:0007669"/>
    <property type="project" value="InterPro"/>
</dbReference>
<name>A0AA38GXT3_TAXCH</name>
<organism evidence="2 3">
    <name type="scientific">Taxus chinensis</name>
    <name type="common">Chinese yew</name>
    <name type="synonym">Taxus wallichiana var. chinensis</name>
    <dbReference type="NCBI Taxonomy" id="29808"/>
    <lineage>
        <taxon>Eukaryota</taxon>
        <taxon>Viridiplantae</taxon>
        <taxon>Streptophyta</taxon>
        <taxon>Embryophyta</taxon>
        <taxon>Tracheophyta</taxon>
        <taxon>Spermatophyta</taxon>
        <taxon>Pinopsida</taxon>
        <taxon>Pinidae</taxon>
        <taxon>Conifers II</taxon>
        <taxon>Cupressales</taxon>
        <taxon>Taxaceae</taxon>
        <taxon>Taxus</taxon>
    </lineage>
</organism>
<feature type="domain" description="Protein kinase" evidence="1">
    <location>
        <begin position="1"/>
        <end position="98"/>
    </location>
</feature>
<reference evidence="2 3" key="1">
    <citation type="journal article" date="2021" name="Nat. Plants">
        <title>The Taxus genome provides insights into paclitaxel biosynthesis.</title>
        <authorList>
            <person name="Xiong X."/>
            <person name="Gou J."/>
            <person name="Liao Q."/>
            <person name="Li Y."/>
            <person name="Zhou Q."/>
            <person name="Bi G."/>
            <person name="Li C."/>
            <person name="Du R."/>
            <person name="Wang X."/>
            <person name="Sun T."/>
            <person name="Guo L."/>
            <person name="Liang H."/>
            <person name="Lu P."/>
            <person name="Wu Y."/>
            <person name="Zhang Z."/>
            <person name="Ro D.K."/>
            <person name="Shang Y."/>
            <person name="Huang S."/>
            <person name="Yan J."/>
        </authorList>
    </citation>
    <scope>NUCLEOTIDE SEQUENCE [LARGE SCALE GENOMIC DNA]</scope>
    <source>
        <strain evidence="2">Ta-2019</strain>
    </source>
</reference>
<sequence length="98" mass="11075">KPRKITAPGYNEEQFEFENLILKMRMSIALDVAHVMTYLHHDCSPTIVCRDLKPSNVLKDETMTAQVADFIIARLMMSSESVSSNKSRLKGTIGYITP</sequence>
<keyword evidence="3" id="KW-1185">Reference proteome</keyword>
<gene>
    <name evidence="2" type="ORF">KI387_003052</name>
</gene>